<sequence length="71" mass="7947">MIEEKDAPQSSGKMRARANIVTSNSDESDNTESKIGNDSIMTDDYESDENLVCAPKTSKKRVTFADFKKRN</sequence>
<comment type="caution">
    <text evidence="2">The sequence shown here is derived from an EMBL/GenBank/DDBJ whole genome shotgun (WGS) entry which is preliminary data.</text>
</comment>
<evidence type="ECO:0000256" key="1">
    <source>
        <dbReference type="SAM" id="MobiDB-lite"/>
    </source>
</evidence>
<keyword evidence="3" id="KW-1185">Reference proteome</keyword>
<reference evidence="2 3" key="1">
    <citation type="journal article" date="2018" name="Sci. Rep.">
        <title>Genomic signatures of local adaptation to the degree of environmental predictability in rotifers.</title>
        <authorList>
            <person name="Franch-Gras L."/>
            <person name="Hahn C."/>
            <person name="Garcia-Roger E.M."/>
            <person name="Carmona M.J."/>
            <person name="Serra M."/>
            <person name="Gomez A."/>
        </authorList>
    </citation>
    <scope>NUCLEOTIDE SEQUENCE [LARGE SCALE GENOMIC DNA]</scope>
    <source>
        <strain evidence="2">HYR1</strain>
    </source>
</reference>
<dbReference type="EMBL" id="REGN01010197">
    <property type="protein sequence ID" value="RMZ99519.1"/>
    <property type="molecule type" value="Genomic_DNA"/>
</dbReference>
<gene>
    <name evidence="2" type="ORF">BpHYR1_037345</name>
</gene>
<evidence type="ECO:0000313" key="2">
    <source>
        <dbReference type="EMBL" id="RMZ99519.1"/>
    </source>
</evidence>
<dbReference type="AlphaFoldDB" id="A0A3M7PKC0"/>
<name>A0A3M7PKC0_BRAPC</name>
<dbReference type="Proteomes" id="UP000276133">
    <property type="component" value="Unassembled WGS sequence"/>
</dbReference>
<accession>A0A3M7PKC0</accession>
<feature type="region of interest" description="Disordered" evidence="1">
    <location>
        <begin position="1"/>
        <end position="44"/>
    </location>
</feature>
<protein>
    <submittedName>
        <fullName evidence="2">Uncharacterized protein</fullName>
    </submittedName>
</protein>
<organism evidence="2 3">
    <name type="scientific">Brachionus plicatilis</name>
    <name type="common">Marine rotifer</name>
    <name type="synonym">Brachionus muelleri</name>
    <dbReference type="NCBI Taxonomy" id="10195"/>
    <lineage>
        <taxon>Eukaryota</taxon>
        <taxon>Metazoa</taxon>
        <taxon>Spiralia</taxon>
        <taxon>Gnathifera</taxon>
        <taxon>Rotifera</taxon>
        <taxon>Eurotatoria</taxon>
        <taxon>Monogononta</taxon>
        <taxon>Pseudotrocha</taxon>
        <taxon>Ploima</taxon>
        <taxon>Brachionidae</taxon>
        <taxon>Brachionus</taxon>
    </lineage>
</organism>
<proteinExistence type="predicted"/>
<evidence type="ECO:0000313" key="3">
    <source>
        <dbReference type="Proteomes" id="UP000276133"/>
    </source>
</evidence>